<accession>A0A2Z6MCT0</accession>
<organism evidence="1 2">
    <name type="scientific">Trifolium subterraneum</name>
    <name type="common">Subterranean clover</name>
    <dbReference type="NCBI Taxonomy" id="3900"/>
    <lineage>
        <taxon>Eukaryota</taxon>
        <taxon>Viridiplantae</taxon>
        <taxon>Streptophyta</taxon>
        <taxon>Embryophyta</taxon>
        <taxon>Tracheophyta</taxon>
        <taxon>Spermatophyta</taxon>
        <taxon>Magnoliopsida</taxon>
        <taxon>eudicotyledons</taxon>
        <taxon>Gunneridae</taxon>
        <taxon>Pentapetalae</taxon>
        <taxon>rosids</taxon>
        <taxon>fabids</taxon>
        <taxon>Fabales</taxon>
        <taxon>Fabaceae</taxon>
        <taxon>Papilionoideae</taxon>
        <taxon>50 kb inversion clade</taxon>
        <taxon>NPAAA clade</taxon>
        <taxon>Hologalegina</taxon>
        <taxon>IRL clade</taxon>
        <taxon>Trifolieae</taxon>
        <taxon>Trifolium</taxon>
    </lineage>
</organism>
<protein>
    <submittedName>
        <fullName evidence="1">Uncharacterized protein</fullName>
    </submittedName>
</protein>
<dbReference type="Proteomes" id="UP000242715">
    <property type="component" value="Unassembled WGS sequence"/>
</dbReference>
<gene>
    <name evidence="1" type="ORF">TSUD_95580</name>
</gene>
<reference evidence="2" key="1">
    <citation type="journal article" date="2017" name="Front. Plant Sci.">
        <title>Climate Clever Clovers: New Paradigm to Reduce the Environmental Footprint of Ruminants by Breeding Low Methanogenic Forages Utilizing Haplotype Variation.</title>
        <authorList>
            <person name="Kaur P."/>
            <person name="Appels R."/>
            <person name="Bayer P.E."/>
            <person name="Keeble-Gagnere G."/>
            <person name="Wang J."/>
            <person name="Hirakawa H."/>
            <person name="Shirasawa K."/>
            <person name="Vercoe P."/>
            <person name="Stefanova K."/>
            <person name="Durmic Z."/>
            <person name="Nichols P."/>
            <person name="Revell C."/>
            <person name="Isobe S.N."/>
            <person name="Edwards D."/>
            <person name="Erskine W."/>
        </authorList>
    </citation>
    <scope>NUCLEOTIDE SEQUENCE [LARGE SCALE GENOMIC DNA]</scope>
    <source>
        <strain evidence="2">cv. Daliak</strain>
    </source>
</reference>
<evidence type="ECO:0000313" key="2">
    <source>
        <dbReference type="Proteomes" id="UP000242715"/>
    </source>
</evidence>
<name>A0A2Z6MCT0_TRISU</name>
<evidence type="ECO:0000313" key="1">
    <source>
        <dbReference type="EMBL" id="GAU19953.1"/>
    </source>
</evidence>
<keyword evidence="2" id="KW-1185">Reference proteome</keyword>
<sequence length="71" mass="8126">MEVEASCNLTKLAALAGRWKSENRDLLEHAEEYEALPYQCCVEAATGPYDRQNAVQVHPEFETETRPWSQN</sequence>
<proteinExistence type="predicted"/>
<dbReference type="AlphaFoldDB" id="A0A2Z6MCT0"/>
<dbReference type="EMBL" id="DF973206">
    <property type="protein sequence ID" value="GAU19953.1"/>
    <property type="molecule type" value="Genomic_DNA"/>
</dbReference>